<evidence type="ECO:0000313" key="4">
    <source>
        <dbReference type="Proteomes" id="UP001209701"/>
    </source>
</evidence>
<gene>
    <name evidence="3" type="ORF">LNV07_00785</name>
</gene>
<reference evidence="3 4" key="1">
    <citation type="submission" date="2021-11" db="EMBL/GenBank/DDBJ databases">
        <authorList>
            <person name="Liang Q."/>
            <person name="Mou H."/>
            <person name="Liu Z."/>
        </authorList>
    </citation>
    <scope>NUCLEOTIDE SEQUENCE [LARGE SCALE GENOMIC DNA]</scope>
    <source>
        <strain evidence="3 4">CHU3</strain>
    </source>
</reference>
<dbReference type="InterPro" id="IPR013424">
    <property type="entry name" value="Ice-binding_C"/>
</dbReference>
<keyword evidence="4" id="KW-1185">Reference proteome</keyword>
<protein>
    <submittedName>
        <fullName evidence="3">PEP-CTERM sorting domain-containing protein</fullName>
    </submittedName>
</protein>
<dbReference type="NCBIfam" id="TIGR02595">
    <property type="entry name" value="PEP_CTERM"/>
    <property type="match status" value="1"/>
</dbReference>
<feature type="chain" id="PRO_5046035401" evidence="1">
    <location>
        <begin position="31"/>
        <end position="507"/>
    </location>
</feature>
<feature type="domain" description="Ice-binding protein C-terminal" evidence="2">
    <location>
        <begin position="480"/>
        <end position="504"/>
    </location>
</feature>
<dbReference type="EMBL" id="JAJIRN010000001">
    <property type="protein sequence ID" value="MCV2366637.1"/>
    <property type="molecule type" value="Genomic_DNA"/>
</dbReference>
<dbReference type="Proteomes" id="UP001209701">
    <property type="component" value="Unassembled WGS sequence"/>
</dbReference>
<dbReference type="RefSeq" id="WP_263569275.1">
    <property type="nucleotide sequence ID" value="NZ_JAJIRN010000001.1"/>
</dbReference>
<proteinExistence type="predicted"/>
<sequence>MISNQGKFTKNALLLAASALTVLASAAAQAATFRGFEGTSQLDNCLLLQCFRPPDTMGAVGTTQFLETSNGSIAIYDKASGALSSRVDTTAFWTAAGQTASRGDQRVLFDHYTNRWLAIGFGATGNVLNIGVSDTDNALGGWKSTAITAFASTGSTADYPTLGLDDKGIYIGTNNFTPGFSGTSLFVIPKTDVFGGAPSTTNMTRFDTASAAAKRGFAIQAAVKWDGNPSNSAAMVAQSRSSNDLVFYKVDGVDGPGATQGVPNIVAGTGFTTAGPARQPDGTRTVDVLSPRITANAVQVGNKLYSVSTIKGTNDYADVRWTVINADNGSLISSGKIETGDFDYFEGSIAVNEHGEAVIGYNRSGLQTEDLNGDGKADGTISFMAQAFKVDANGGLVADGGEMLLRASDTNDYHCSTVDPASPCRERWGDYAAVTIDPTNHHKFYAIGEYAAPWSFLPPPNQTLNRAIWHTYIAEIDVSAVPEPSSYALMALGLMAVTGLARRRKTA</sequence>
<keyword evidence="1" id="KW-0732">Signal</keyword>
<dbReference type="Pfam" id="PF07589">
    <property type="entry name" value="PEP-CTERM"/>
    <property type="match status" value="1"/>
</dbReference>
<name>A0ABT2Y8L2_9BURK</name>
<organism evidence="3 4">
    <name type="scientific">Roseateles oligotrophus</name>
    <dbReference type="NCBI Taxonomy" id="1769250"/>
    <lineage>
        <taxon>Bacteria</taxon>
        <taxon>Pseudomonadati</taxon>
        <taxon>Pseudomonadota</taxon>
        <taxon>Betaproteobacteria</taxon>
        <taxon>Burkholderiales</taxon>
        <taxon>Sphaerotilaceae</taxon>
        <taxon>Roseateles</taxon>
    </lineage>
</organism>
<evidence type="ECO:0000256" key="1">
    <source>
        <dbReference type="SAM" id="SignalP"/>
    </source>
</evidence>
<evidence type="ECO:0000313" key="3">
    <source>
        <dbReference type="EMBL" id="MCV2366637.1"/>
    </source>
</evidence>
<comment type="caution">
    <text evidence="3">The sequence shown here is derived from an EMBL/GenBank/DDBJ whole genome shotgun (WGS) entry which is preliminary data.</text>
</comment>
<evidence type="ECO:0000259" key="2">
    <source>
        <dbReference type="Pfam" id="PF07589"/>
    </source>
</evidence>
<feature type="signal peptide" evidence="1">
    <location>
        <begin position="1"/>
        <end position="30"/>
    </location>
</feature>
<accession>A0ABT2Y8L2</accession>